<dbReference type="RefSeq" id="WP_318798760.1">
    <property type="nucleotide sequence ID" value="NZ_JARUJP010000020.1"/>
</dbReference>
<gene>
    <name evidence="1" type="ORF">P8V03_14835</name>
</gene>
<evidence type="ECO:0000313" key="1">
    <source>
        <dbReference type="EMBL" id="MDW8802422.1"/>
    </source>
</evidence>
<reference evidence="1 2" key="1">
    <citation type="submission" date="2023-04" db="EMBL/GenBank/DDBJ databases">
        <title>Clostridium tannerae sp. nov., isolated from the fecal material of an alpaca.</title>
        <authorList>
            <person name="Miller S."/>
            <person name="Hendry M."/>
            <person name="King J."/>
            <person name="Sankaranarayanan K."/>
            <person name="Lawson P.A."/>
        </authorList>
    </citation>
    <scope>NUCLEOTIDE SEQUENCE [LARGE SCALE GENOMIC DNA]</scope>
    <source>
        <strain evidence="1 2">A1-XYC3</strain>
    </source>
</reference>
<accession>A0ABU4JWE2</accession>
<dbReference type="EMBL" id="JARUJP010000020">
    <property type="protein sequence ID" value="MDW8802422.1"/>
    <property type="molecule type" value="Genomic_DNA"/>
</dbReference>
<sequence>MGRTEDFLKSEKDKYGKIYIDINYAIDNISPFLEKDCLKNRKFVSRVSTLKKYIDSIEAAELQMKKSGFFSKLNDDKYIGLIKGFKRDNLEALSQLEKCSHCKCLNCTAMCKFDSCLGCKSHSRIAYCDHRKINVTKHDNFLLNLTNNNTGESDKYIVLATLQDVQLNKKYIILENMVSKEKFILHYYPGISEDNYGEITDAEEFDFIVSTFQNIET</sequence>
<keyword evidence="2" id="KW-1185">Reference proteome</keyword>
<proteinExistence type="predicted"/>
<name>A0ABU4JWE2_9CLOT</name>
<comment type="caution">
    <text evidence="1">The sequence shown here is derived from an EMBL/GenBank/DDBJ whole genome shotgun (WGS) entry which is preliminary data.</text>
</comment>
<organism evidence="1 2">
    <name type="scientific">Clostridium tanneri</name>
    <dbReference type="NCBI Taxonomy" id="3037988"/>
    <lineage>
        <taxon>Bacteria</taxon>
        <taxon>Bacillati</taxon>
        <taxon>Bacillota</taxon>
        <taxon>Clostridia</taxon>
        <taxon>Eubacteriales</taxon>
        <taxon>Clostridiaceae</taxon>
        <taxon>Clostridium</taxon>
    </lineage>
</organism>
<protein>
    <submittedName>
        <fullName evidence="1">DUF1292 domain-containing protein</fullName>
    </submittedName>
</protein>
<dbReference type="Proteomes" id="UP001281656">
    <property type="component" value="Unassembled WGS sequence"/>
</dbReference>
<evidence type="ECO:0000313" key="2">
    <source>
        <dbReference type="Proteomes" id="UP001281656"/>
    </source>
</evidence>